<dbReference type="GO" id="GO:0008820">
    <property type="term" value="F:cobinamide phosphate guanylyltransferase activity"/>
    <property type="evidence" value="ECO:0007669"/>
    <property type="project" value="UniProtKB-UniRule"/>
</dbReference>
<keyword evidence="10 14" id="KW-0547">Nucleotide-binding</keyword>
<keyword evidence="12 14" id="KW-0067">ATP-binding</keyword>
<dbReference type="GO" id="GO:0043752">
    <property type="term" value="F:adenosylcobinamide kinase activity"/>
    <property type="evidence" value="ECO:0007669"/>
    <property type="project" value="UniProtKB-EC"/>
</dbReference>
<dbReference type="PANTHER" id="PTHR34848">
    <property type="match status" value="1"/>
</dbReference>
<keyword evidence="18" id="KW-1185">Reference proteome</keyword>
<feature type="active site" description="GMP-histidine intermediate" evidence="15">
    <location>
        <position position="58"/>
    </location>
</feature>
<dbReference type="Proteomes" id="UP000236742">
    <property type="component" value="Unassembled WGS sequence"/>
</dbReference>
<dbReference type="EMBL" id="FNVD01000007">
    <property type="protein sequence ID" value="SEF94269.1"/>
    <property type="molecule type" value="Genomic_DNA"/>
</dbReference>
<comment type="catalytic activity">
    <reaction evidence="2 14">
        <text>adenosylcob(III)inamide phosphate + GTP + H(+) = adenosylcob(III)inamide-GDP + diphosphate</text>
        <dbReference type="Rhea" id="RHEA:22712"/>
        <dbReference type="ChEBI" id="CHEBI:15378"/>
        <dbReference type="ChEBI" id="CHEBI:33019"/>
        <dbReference type="ChEBI" id="CHEBI:37565"/>
        <dbReference type="ChEBI" id="CHEBI:58502"/>
        <dbReference type="ChEBI" id="CHEBI:60487"/>
        <dbReference type="EC" id="2.7.7.62"/>
    </reaction>
</comment>
<dbReference type="Pfam" id="PF02283">
    <property type="entry name" value="CobU"/>
    <property type="match status" value="1"/>
</dbReference>
<dbReference type="InterPro" id="IPR027417">
    <property type="entry name" value="P-loop_NTPase"/>
</dbReference>
<evidence type="ECO:0000256" key="3">
    <source>
        <dbReference type="ARBA" id="ARBA00001522"/>
    </source>
</evidence>
<comment type="catalytic activity">
    <reaction evidence="3">
        <text>adenosylcob(III)inamide + GTP = adenosylcob(III)inamide phosphate + GDP + H(+)</text>
        <dbReference type="Rhea" id="RHEA:15765"/>
        <dbReference type="ChEBI" id="CHEBI:2480"/>
        <dbReference type="ChEBI" id="CHEBI:15378"/>
        <dbReference type="ChEBI" id="CHEBI:37565"/>
        <dbReference type="ChEBI" id="CHEBI:58189"/>
        <dbReference type="ChEBI" id="CHEBI:58502"/>
        <dbReference type="EC" id="2.7.1.156"/>
    </reaction>
</comment>
<feature type="binding site" evidence="16">
    <location>
        <position position="70"/>
    </location>
    <ligand>
        <name>GTP</name>
        <dbReference type="ChEBI" id="CHEBI:37565"/>
    </ligand>
</feature>
<protein>
    <recommendedName>
        <fullName evidence="14">Bifunctional adenosylcobalamin biosynthesis protein</fullName>
        <ecNumber evidence="14">2.7.1.156</ecNumber>
        <ecNumber evidence="14">2.7.7.62</ecNumber>
    </recommendedName>
</protein>
<reference evidence="17 18" key="1">
    <citation type="submission" date="2016-10" db="EMBL/GenBank/DDBJ databases">
        <authorList>
            <person name="de Groot N.N."/>
        </authorList>
    </citation>
    <scope>NUCLEOTIDE SEQUENCE [LARGE SCALE GENOMIC DNA]</scope>
    <source>
        <strain evidence="17 18">DSM 23413</strain>
    </source>
</reference>
<keyword evidence="11 14" id="KW-0418">Kinase</keyword>
<accession>A0A1H5W451</accession>
<evidence type="ECO:0000256" key="16">
    <source>
        <dbReference type="PIRSR" id="PIRSR006135-2"/>
    </source>
</evidence>
<evidence type="ECO:0000313" key="18">
    <source>
        <dbReference type="Proteomes" id="UP000236742"/>
    </source>
</evidence>
<proteinExistence type="inferred from homology"/>
<evidence type="ECO:0000256" key="8">
    <source>
        <dbReference type="ARBA" id="ARBA00022573"/>
    </source>
</evidence>
<keyword evidence="17" id="KW-0548">Nucleotidyltransferase</keyword>
<comment type="similarity">
    <text evidence="7 14">Belongs to the CobU/CobP family.</text>
</comment>
<sequence length="180" mass="19224">MKNRLQKVSSRVTFILGGAASGKSAFAEEIVENYVKSKVYLATSQYLDDEMRAKVATHRARRGPDWTTIEAPLHCAAALARLGADQVCLMDCATMWLTNHLLSGSDIDAEQAALLSAIDACPADLVIVSNEVGQGIVPENALARRFREAQGRLNIALAGRADRVILIAAGLPLAIKGALP</sequence>
<dbReference type="AlphaFoldDB" id="A0A1H5W451"/>
<dbReference type="SUPFAM" id="SSF52540">
    <property type="entry name" value="P-loop containing nucleoside triphosphate hydrolases"/>
    <property type="match status" value="1"/>
</dbReference>
<evidence type="ECO:0000256" key="1">
    <source>
        <dbReference type="ARBA" id="ARBA00000312"/>
    </source>
</evidence>
<dbReference type="InterPro" id="IPR003203">
    <property type="entry name" value="CobU/CobP"/>
</dbReference>
<dbReference type="Gene3D" id="3.40.50.300">
    <property type="entry name" value="P-loop containing nucleotide triphosphate hydrolases"/>
    <property type="match status" value="1"/>
</dbReference>
<dbReference type="CDD" id="cd00544">
    <property type="entry name" value="CobU"/>
    <property type="match status" value="1"/>
</dbReference>
<keyword evidence="13 14" id="KW-0342">GTP-binding</keyword>
<dbReference type="PANTHER" id="PTHR34848:SF1">
    <property type="entry name" value="BIFUNCTIONAL ADENOSYLCOBALAMIN BIOSYNTHESIS PROTEIN COBU"/>
    <property type="match status" value="1"/>
</dbReference>
<keyword evidence="8 14" id="KW-0169">Cobalamin biosynthesis</keyword>
<feature type="binding site" evidence="16">
    <location>
        <begin position="42"/>
        <end position="44"/>
    </location>
    <ligand>
        <name>GTP</name>
        <dbReference type="ChEBI" id="CHEBI:37565"/>
    </ligand>
</feature>
<evidence type="ECO:0000313" key="17">
    <source>
        <dbReference type="EMBL" id="SEF94269.1"/>
    </source>
</evidence>
<evidence type="ECO:0000256" key="10">
    <source>
        <dbReference type="ARBA" id="ARBA00022741"/>
    </source>
</evidence>
<evidence type="ECO:0000256" key="13">
    <source>
        <dbReference type="ARBA" id="ARBA00023134"/>
    </source>
</evidence>
<evidence type="ECO:0000256" key="14">
    <source>
        <dbReference type="PIRNR" id="PIRNR006135"/>
    </source>
</evidence>
<evidence type="ECO:0000256" key="7">
    <source>
        <dbReference type="ARBA" id="ARBA00007490"/>
    </source>
</evidence>
<organism evidence="17 18">
    <name type="scientific">Jhaorihella thermophila</name>
    <dbReference type="NCBI Taxonomy" id="488547"/>
    <lineage>
        <taxon>Bacteria</taxon>
        <taxon>Pseudomonadati</taxon>
        <taxon>Pseudomonadota</taxon>
        <taxon>Alphaproteobacteria</taxon>
        <taxon>Rhodobacterales</taxon>
        <taxon>Paracoccaceae</taxon>
        <taxon>Jhaorihella</taxon>
    </lineage>
</organism>
<keyword evidence="9 14" id="KW-0808">Transferase</keyword>
<comment type="function">
    <text evidence="4 14">Catalyzes ATP-dependent phosphorylation of adenosylcobinamide and addition of GMP to adenosylcobinamide phosphate.</text>
</comment>
<gene>
    <name evidence="17" type="ORF">SAMN05421751_107102</name>
</gene>
<evidence type="ECO:0000256" key="9">
    <source>
        <dbReference type="ARBA" id="ARBA00022679"/>
    </source>
</evidence>
<evidence type="ECO:0000256" key="15">
    <source>
        <dbReference type="PIRSR" id="PIRSR006135-1"/>
    </source>
</evidence>
<evidence type="ECO:0000256" key="6">
    <source>
        <dbReference type="ARBA" id="ARBA00005159"/>
    </source>
</evidence>
<dbReference type="EC" id="2.7.1.156" evidence="14"/>
<evidence type="ECO:0000256" key="4">
    <source>
        <dbReference type="ARBA" id="ARBA00003889"/>
    </source>
</evidence>
<comment type="catalytic activity">
    <reaction evidence="1 14">
        <text>adenosylcob(III)inamide + ATP = adenosylcob(III)inamide phosphate + ADP + H(+)</text>
        <dbReference type="Rhea" id="RHEA:15769"/>
        <dbReference type="ChEBI" id="CHEBI:2480"/>
        <dbReference type="ChEBI" id="CHEBI:15378"/>
        <dbReference type="ChEBI" id="CHEBI:30616"/>
        <dbReference type="ChEBI" id="CHEBI:58502"/>
        <dbReference type="ChEBI" id="CHEBI:456216"/>
        <dbReference type="EC" id="2.7.1.156"/>
    </reaction>
</comment>
<dbReference type="PIRSF" id="PIRSF006135">
    <property type="entry name" value="CobU"/>
    <property type="match status" value="1"/>
</dbReference>
<dbReference type="GO" id="GO:0005525">
    <property type="term" value="F:GTP binding"/>
    <property type="evidence" value="ECO:0007669"/>
    <property type="project" value="UniProtKB-UniRule"/>
</dbReference>
<evidence type="ECO:0000256" key="11">
    <source>
        <dbReference type="ARBA" id="ARBA00022777"/>
    </source>
</evidence>
<dbReference type="UniPathway" id="UPA00148">
    <property type="reaction ID" value="UER00236"/>
</dbReference>
<feature type="binding site" evidence="16">
    <location>
        <begin position="17"/>
        <end position="24"/>
    </location>
    <ligand>
        <name>GTP</name>
        <dbReference type="ChEBI" id="CHEBI:37565"/>
    </ligand>
</feature>
<dbReference type="EC" id="2.7.7.62" evidence="14"/>
<feature type="binding site" evidence="16">
    <location>
        <position position="91"/>
    </location>
    <ligand>
        <name>GTP</name>
        <dbReference type="ChEBI" id="CHEBI:37565"/>
    </ligand>
</feature>
<dbReference type="GO" id="GO:0009236">
    <property type="term" value="P:cobalamin biosynthetic process"/>
    <property type="evidence" value="ECO:0007669"/>
    <property type="project" value="UniProtKB-UniRule"/>
</dbReference>
<evidence type="ECO:0000256" key="12">
    <source>
        <dbReference type="ARBA" id="ARBA00022840"/>
    </source>
</evidence>
<comment type="pathway">
    <text evidence="6 14">Cofactor biosynthesis; adenosylcobalamin biosynthesis; adenosylcobalamin from cob(II)yrinate a,c-diamide: step 5/7.</text>
</comment>
<name>A0A1H5W451_9RHOB</name>
<comment type="pathway">
    <text evidence="5 14">Cofactor biosynthesis; adenosylcobalamin biosynthesis; adenosylcobalamin from cob(II)yrinate a,c-diamide: step 6/7.</text>
</comment>
<feature type="binding site" evidence="16">
    <location>
        <begin position="59"/>
        <end position="62"/>
    </location>
    <ligand>
        <name>GTP</name>
        <dbReference type="ChEBI" id="CHEBI:37565"/>
    </ligand>
</feature>
<evidence type="ECO:0000256" key="2">
    <source>
        <dbReference type="ARBA" id="ARBA00000711"/>
    </source>
</evidence>
<dbReference type="GO" id="GO:0005524">
    <property type="term" value="F:ATP binding"/>
    <property type="evidence" value="ECO:0007669"/>
    <property type="project" value="UniProtKB-UniRule"/>
</dbReference>
<dbReference type="NCBIfam" id="NF004469">
    <property type="entry name" value="PRK05800.1"/>
    <property type="match status" value="1"/>
</dbReference>
<evidence type="ECO:0000256" key="5">
    <source>
        <dbReference type="ARBA" id="ARBA00004692"/>
    </source>
</evidence>